<dbReference type="EMBL" id="JBHLZU010000018">
    <property type="protein sequence ID" value="MFB9906786.1"/>
    <property type="molecule type" value="Genomic_DNA"/>
</dbReference>
<keyword evidence="3" id="KW-0804">Transcription</keyword>
<dbReference type="InterPro" id="IPR036388">
    <property type="entry name" value="WH-like_DNA-bd_sf"/>
</dbReference>
<keyword evidence="2" id="KW-0238">DNA-binding</keyword>
<name>A0ABV6A0X3_9PSEU</name>
<keyword evidence="1" id="KW-0805">Transcription regulation</keyword>
<dbReference type="InterPro" id="IPR023187">
    <property type="entry name" value="Tscrpt_reg_MarR-type_CS"/>
</dbReference>
<dbReference type="Gene3D" id="1.10.10.10">
    <property type="entry name" value="Winged helix-like DNA-binding domain superfamily/Winged helix DNA-binding domain"/>
    <property type="match status" value="1"/>
</dbReference>
<dbReference type="PANTHER" id="PTHR33164:SF43">
    <property type="entry name" value="HTH-TYPE TRANSCRIPTIONAL REPRESSOR YETL"/>
    <property type="match status" value="1"/>
</dbReference>
<dbReference type="SMART" id="SM00347">
    <property type="entry name" value="HTH_MARR"/>
    <property type="match status" value="1"/>
</dbReference>
<evidence type="ECO:0000313" key="5">
    <source>
        <dbReference type="EMBL" id="MFB9906786.1"/>
    </source>
</evidence>
<dbReference type="PROSITE" id="PS50995">
    <property type="entry name" value="HTH_MARR_2"/>
    <property type="match status" value="1"/>
</dbReference>
<dbReference type="PANTHER" id="PTHR33164">
    <property type="entry name" value="TRANSCRIPTIONAL REGULATOR, MARR FAMILY"/>
    <property type="match status" value="1"/>
</dbReference>
<dbReference type="Pfam" id="PF01047">
    <property type="entry name" value="MarR"/>
    <property type="match status" value="1"/>
</dbReference>
<dbReference type="RefSeq" id="WP_377855658.1">
    <property type="nucleotide sequence ID" value="NZ_JBHLZU010000018.1"/>
</dbReference>
<evidence type="ECO:0000256" key="2">
    <source>
        <dbReference type="ARBA" id="ARBA00023125"/>
    </source>
</evidence>
<accession>A0ABV6A0X3</accession>
<evidence type="ECO:0000256" key="1">
    <source>
        <dbReference type="ARBA" id="ARBA00023015"/>
    </source>
</evidence>
<gene>
    <name evidence="5" type="ORF">ACFFQA_22860</name>
</gene>
<protein>
    <submittedName>
        <fullName evidence="5">MarR family winged helix-turn-helix transcriptional regulator</fullName>
    </submittedName>
</protein>
<dbReference type="SUPFAM" id="SSF46785">
    <property type="entry name" value="Winged helix' DNA-binding domain"/>
    <property type="match status" value="1"/>
</dbReference>
<keyword evidence="6" id="KW-1185">Reference proteome</keyword>
<dbReference type="InterPro" id="IPR039422">
    <property type="entry name" value="MarR/SlyA-like"/>
</dbReference>
<evidence type="ECO:0000313" key="6">
    <source>
        <dbReference type="Proteomes" id="UP001589693"/>
    </source>
</evidence>
<evidence type="ECO:0000256" key="3">
    <source>
        <dbReference type="ARBA" id="ARBA00023163"/>
    </source>
</evidence>
<dbReference type="Proteomes" id="UP001589693">
    <property type="component" value="Unassembled WGS sequence"/>
</dbReference>
<dbReference type="InterPro" id="IPR000835">
    <property type="entry name" value="HTH_MarR-typ"/>
</dbReference>
<organism evidence="5 6">
    <name type="scientific">Allokutzneria oryzae</name>
    <dbReference type="NCBI Taxonomy" id="1378989"/>
    <lineage>
        <taxon>Bacteria</taxon>
        <taxon>Bacillati</taxon>
        <taxon>Actinomycetota</taxon>
        <taxon>Actinomycetes</taxon>
        <taxon>Pseudonocardiales</taxon>
        <taxon>Pseudonocardiaceae</taxon>
        <taxon>Allokutzneria</taxon>
    </lineage>
</organism>
<dbReference type="PRINTS" id="PR00598">
    <property type="entry name" value="HTHMARR"/>
</dbReference>
<dbReference type="PROSITE" id="PS01117">
    <property type="entry name" value="HTH_MARR_1"/>
    <property type="match status" value="1"/>
</dbReference>
<feature type="domain" description="HTH marR-type" evidence="4">
    <location>
        <begin position="10"/>
        <end position="151"/>
    </location>
</feature>
<evidence type="ECO:0000259" key="4">
    <source>
        <dbReference type="PROSITE" id="PS50995"/>
    </source>
</evidence>
<sequence length="162" mass="18021">MEDAISAHDSNRVAEEIGAVRRELLSDFLVSVVRRAGDLQLVHVATLYVLDAGRAPTVKDLADHIGRSVSATSRMVEQLVVRGLVGRREDTEDRRAKRVHLTDEGREFLRGFERTRAEAQLGLMAYLSEEDQRIVARSTTLLAEAARRHRDEHRAAAGEAPG</sequence>
<proteinExistence type="predicted"/>
<comment type="caution">
    <text evidence="5">The sequence shown here is derived from an EMBL/GenBank/DDBJ whole genome shotgun (WGS) entry which is preliminary data.</text>
</comment>
<dbReference type="InterPro" id="IPR036390">
    <property type="entry name" value="WH_DNA-bd_sf"/>
</dbReference>
<reference evidence="5 6" key="1">
    <citation type="submission" date="2024-09" db="EMBL/GenBank/DDBJ databases">
        <authorList>
            <person name="Sun Q."/>
            <person name="Mori K."/>
        </authorList>
    </citation>
    <scope>NUCLEOTIDE SEQUENCE [LARGE SCALE GENOMIC DNA]</scope>
    <source>
        <strain evidence="5 6">TBRC 7907</strain>
    </source>
</reference>